<dbReference type="InterPro" id="IPR036179">
    <property type="entry name" value="Ig-like_dom_sf"/>
</dbReference>
<dbReference type="RefSeq" id="XP_030753610.1">
    <property type="nucleotide sequence ID" value="XM_030897750.1"/>
</dbReference>
<sequence>MKKPDEIRCNNKFALPGCHTDGRFAQRRIKTENCLDVAKSTRLEICVVMVVVCWRFKVGEKLEETRDFVGGDFFAFYGEGVPRVPERILDLRYPSNYAEDHSKVICSAEEVYPKPELRLYLNGSEIENTTISIEVTNNGLYSIELAAIVDILLDGTEVVCELTIIQANYTVKKEAIYYKARTAASYGHSSQLTSSSILHICLFLLYKIFF</sequence>
<proteinExistence type="predicted"/>
<evidence type="ECO:0000313" key="2">
    <source>
        <dbReference type="RefSeq" id="XP_030753610.1"/>
    </source>
</evidence>
<name>A0A6J2XRY7_SITOR</name>
<dbReference type="AlphaFoldDB" id="A0A6J2XRY7"/>
<dbReference type="OrthoDB" id="6478865at2759"/>
<dbReference type="InterPro" id="IPR013783">
    <property type="entry name" value="Ig-like_fold"/>
</dbReference>
<protein>
    <submittedName>
        <fullName evidence="2">Uncharacterized protein LOC115880527 isoform X1</fullName>
    </submittedName>
</protein>
<evidence type="ECO:0000313" key="1">
    <source>
        <dbReference type="Proteomes" id="UP000504635"/>
    </source>
</evidence>
<accession>A0A6J2XRY7</accession>
<reference evidence="2" key="1">
    <citation type="submission" date="2025-08" db="UniProtKB">
        <authorList>
            <consortium name="RefSeq"/>
        </authorList>
    </citation>
    <scope>IDENTIFICATION</scope>
    <source>
        <tissue evidence="2">Gonads</tissue>
    </source>
</reference>
<gene>
    <name evidence="2" type="primary">LOC115880527</name>
</gene>
<dbReference type="GeneID" id="115880527"/>
<keyword evidence="1" id="KW-1185">Reference proteome</keyword>
<dbReference type="InParanoid" id="A0A6J2XRY7"/>
<dbReference type="Proteomes" id="UP000504635">
    <property type="component" value="Unplaced"/>
</dbReference>
<dbReference type="Gene3D" id="2.60.40.10">
    <property type="entry name" value="Immunoglobulins"/>
    <property type="match status" value="1"/>
</dbReference>
<dbReference type="SUPFAM" id="SSF48726">
    <property type="entry name" value="Immunoglobulin"/>
    <property type="match status" value="1"/>
</dbReference>
<dbReference type="KEGG" id="soy:115880527"/>
<organism evidence="1 2">
    <name type="scientific">Sitophilus oryzae</name>
    <name type="common">Rice weevil</name>
    <name type="synonym">Curculio oryzae</name>
    <dbReference type="NCBI Taxonomy" id="7048"/>
    <lineage>
        <taxon>Eukaryota</taxon>
        <taxon>Metazoa</taxon>
        <taxon>Ecdysozoa</taxon>
        <taxon>Arthropoda</taxon>
        <taxon>Hexapoda</taxon>
        <taxon>Insecta</taxon>
        <taxon>Pterygota</taxon>
        <taxon>Neoptera</taxon>
        <taxon>Endopterygota</taxon>
        <taxon>Coleoptera</taxon>
        <taxon>Polyphaga</taxon>
        <taxon>Cucujiformia</taxon>
        <taxon>Curculionidae</taxon>
        <taxon>Dryophthorinae</taxon>
        <taxon>Sitophilus</taxon>
    </lineage>
</organism>